<dbReference type="InterPro" id="IPR035644">
    <property type="entry name" value="MraZ_C"/>
</dbReference>
<dbReference type="PANTHER" id="PTHR34701:SF1">
    <property type="entry name" value="TRANSCRIPTIONAL REGULATOR MRAZ"/>
    <property type="match status" value="1"/>
</dbReference>
<feature type="domain" description="SpoVT-AbrB" evidence="8">
    <location>
        <begin position="77"/>
        <end position="120"/>
    </location>
</feature>
<dbReference type="PROSITE" id="PS51740">
    <property type="entry name" value="SPOVT_ABRB"/>
    <property type="match status" value="1"/>
</dbReference>
<comment type="caution">
    <text evidence="9">The sequence shown here is derived from an EMBL/GenBank/DDBJ whole genome shotgun (WGS) entry which is preliminary data.</text>
</comment>
<evidence type="ECO:0000313" key="9">
    <source>
        <dbReference type="EMBL" id="OGD63296.1"/>
    </source>
</evidence>
<evidence type="ECO:0000256" key="1">
    <source>
        <dbReference type="ARBA" id="ARBA00013860"/>
    </source>
</evidence>
<accession>A0A1F5E7L5</accession>
<evidence type="ECO:0000256" key="4">
    <source>
        <dbReference type="ARBA" id="ARBA00023015"/>
    </source>
</evidence>
<reference evidence="9 10" key="1">
    <citation type="journal article" date="2016" name="Nat. Commun.">
        <title>Thousands of microbial genomes shed light on interconnected biogeochemical processes in an aquifer system.</title>
        <authorList>
            <person name="Anantharaman K."/>
            <person name="Brown C.T."/>
            <person name="Hug L.A."/>
            <person name="Sharon I."/>
            <person name="Castelle C.J."/>
            <person name="Probst A.J."/>
            <person name="Thomas B.C."/>
            <person name="Singh A."/>
            <person name="Wilkins M.J."/>
            <person name="Karaoz U."/>
            <person name="Brodie E.L."/>
            <person name="Williams K.H."/>
            <person name="Hubbard S.S."/>
            <person name="Banfield J.F."/>
        </authorList>
    </citation>
    <scope>NUCLEOTIDE SEQUENCE [LARGE SCALE GENOMIC DNA]</scope>
</reference>
<organism evidence="9 10">
    <name type="scientific">Candidatus Beckwithbacteria bacterium RBG_13_42_9</name>
    <dbReference type="NCBI Taxonomy" id="1797457"/>
    <lineage>
        <taxon>Bacteria</taxon>
        <taxon>Candidatus Beckwithiibacteriota</taxon>
    </lineage>
</organism>
<keyword evidence="4 7" id="KW-0805">Transcription regulation</keyword>
<comment type="similarity">
    <text evidence="7">Belongs to the MraZ family.</text>
</comment>
<evidence type="ECO:0000256" key="5">
    <source>
        <dbReference type="ARBA" id="ARBA00023125"/>
    </source>
</evidence>
<dbReference type="Pfam" id="PF02381">
    <property type="entry name" value="MraZ"/>
    <property type="match status" value="2"/>
</dbReference>
<gene>
    <name evidence="7" type="primary">mraZ</name>
    <name evidence="9" type="ORF">A2160_02255</name>
</gene>
<dbReference type="HAMAP" id="MF_01008">
    <property type="entry name" value="MraZ"/>
    <property type="match status" value="1"/>
</dbReference>
<dbReference type="PANTHER" id="PTHR34701">
    <property type="entry name" value="TRANSCRIPTIONAL REGULATOR MRAZ"/>
    <property type="match status" value="1"/>
</dbReference>
<evidence type="ECO:0000256" key="3">
    <source>
        <dbReference type="ARBA" id="ARBA00022737"/>
    </source>
</evidence>
<keyword evidence="6 7" id="KW-0804">Transcription</keyword>
<dbReference type="STRING" id="1797457.A2160_02255"/>
<dbReference type="GO" id="GO:2000143">
    <property type="term" value="P:negative regulation of DNA-templated transcription initiation"/>
    <property type="evidence" value="ECO:0007669"/>
    <property type="project" value="TreeGrafter"/>
</dbReference>
<dbReference type="GO" id="GO:0003700">
    <property type="term" value="F:DNA-binding transcription factor activity"/>
    <property type="evidence" value="ECO:0007669"/>
    <property type="project" value="UniProtKB-UniRule"/>
</dbReference>
<dbReference type="Gene3D" id="3.40.1550.20">
    <property type="entry name" value="Transcriptional regulator MraZ domain"/>
    <property type="match status" value="1"/>
</dbReference>
<sequence length="146" mass="16662">MFIGNFENNFDLEKGRTALPAKFRRNLGKKVIITAGYEGSLMLVKAEDWEKVVSQITQSSFLSNVSRQTERFLLGSAFDVDLDTQGRFIVPLSLRQYAKLGKEIVFVGVGSRIEIWNKLAWSKQQVYLQENIAQISEKLDEKISNK</sequence>
<evidence type="ECO:0000256" key="6">
    <source>
        <dbReference type="ARBA" id="ARBA00023163"/>
    </source>
</evidence>
<dbReference type="Proteomes" id="UP000177006">
    <property type="component" value="Unassembled WGS sequence"/>
</dbReference>
<comment type="subcellular location">
    <subcellularLocation>
        <location evidence="7">Cytoplasm</location>
        <location evidence="7">Nucleoid</location>
    </subcellularLocation>
</comment>
<protein>
    <recommendedName>
        <fullName evidence="1 7">Transcriptional regulator MraZ</fullName>
    </recommendedName>
</protein>
<dbReference type="NCBIfam" id="TIGR00242">
    <property type="entry name" value="division/cell wall cluster transcriptional repressor MraZ"/>
    <property type="match status" value="1"/>
</dbReference>
<evidence type="ECO:0000313" key="10">
    <source>
        <dbReference type="Proteomes" id="UP000177006"/>
    </source>
</evidence>
<keyword evidence="2 7" id="KW-0963">Cytoplasm</keyword>
<name>A0A1F5E7L5_9BACT</name>
<evidence type="ECO:0000256" key="2">
    <source>
        <dbReference type="ARBA" id="ARBA00022490"/>
    </source>
</evidence>
<dbReference type="InterPro" id="IPR038619">
    <property type="entry name" value="MraZ_sf"/>
</dbReference>
<evidence type="ECO:0000259" key="8">
    <source>
        <dbReference type="PROSITE" id="PS51740"/>
    </source>
</evidence>
<dbReference type="GO" id="GO:0000976">
    <property type="term" value="F:transcription cis-regulatory region binding"/>
    <property type="evidence" value="ECO:0007669"/>
    <property type="project" value="TreeGrafter"/>
</dbReference>
<dbReference type="EMBL" id="MEZK01000010">
    <property type="protein sequence ID" value="OGD63296.1"/>
    <property type="molecule type" value="Genomic_DNA"/>
</dbReference>
<dbReference type="CDD" id="cd16320">
    <property type="entry name" value="MraZ_N"/>
    <property type="match status" value="1"/>
</dbReference>
<dbReference type="InterPro" id="IPR035642">
    <property type="entry name" value="MraZ_N"/>
</dbReference>
<dbReference type="GO" id="GO:0005737">
    <property type="term" value="C:cytoplasm"/>
    <property type="evidence" value="ECO:0007669"/>
    <property type="project" value="UniProtKB-UniRule"/>
</dbReference>
<proteinExistence type="inferred from homology"/>
<dbReference type="AlphaFoldDB" id="A0A1F5E7L5"/>
<dbReference type="SUPFAM" id="SSF89447">
    <property type="entry name" value="AbrB/MazE/MraZ-like"/>
    <property type="match status" value="1"/>
</dbReference>
<dbReference type="InterPro" id="IPR007159">
    <property type="entry name" value="SpoVT-AbrB_dom"/>
</dbReference>
<dbReference type="GO" id="GO:0009295">
    <property type="term" value="C:nucleoid"/>
    <property type="evidence" value="ECO:0007669"/>
    <property type="project" value="UniProtKB-SubCell"/>
</dbReference>
<keyword evidence="3" id="KW-0677">Repeat</keyword>
<dbReference type="InterPro" id="IPR003444">
    <property type="entry name" value="MraZ"/>
</dbReference>
<dbReference type="InterPro" id="IPR037914">
    <property type="entry name" value="SpoVT-AbrB_sf"/>
</dbReference>
<comment type="subunit">
    <text evidence="7">Forms oligomers.</text>
</comment>
<keyword evidence="5 7" id="KW-0238">DNA-binding</keyword>
<dbReference type="CDD" id="cd16321">
    <property type="entry name" value="MraZ_C"/>
    <property type="match status" value="1"/>
</dbReference>
<dbReference type="InterPro" id="IPR020603">
    <property type="entry name" value="MraZ_dom"/>
</dbReference>
<evidence type="ECO:0000256" key="7">
    <source>
        <dbReference type="HAMAP-Rule" id="MF_01008"/>
    </source>
</evidence>